<evidence type="ECO:0000256" key="1">
    <source>
        <dbReference type="ARBA" id="ARBA00009861"/>
    </source>
</evidence>
<dbReference type="PANTHER" id="PTHR31623">
    <property type="entry name" value="F21J9.9"/>
    <property type="match status" value="1"/>
</dbReference>
<evidence type="ECO:0000313" key="5">
    <source>
        <dbReference type="Proteomes" id="UP000265520"/>
    </source>
</evidence>
<dbReference type="InterPro" id="IPR023213">
    <property type="entry name" value="CAT-like_dom_sf"/>
</dbReference>
<feature type="non-terminal residue" evidence="4">
    <location>
        <position position="82"/>
    </location>
</feature>
<proteinExistence type="inferred from homology"/>
<dbReference type="AlphaFoldDB" id="A0A392MJE6"/>
<dbReference type="PANTHER" id="PTHR31623:SF122">
    <property type="entry name" value="HXXXD-TYPE ACYL-TRANSFERASE FAMILY PROTEIN"/>
    <property type="match status" value="1"/>
</dbReference>
<reference evidence="4 5" key="1">
    <citation type="journal article" date="2018" name="Front. Plant Sci.">
        <title>Red Clover (Trifolium pratense) and Zigzag Clover (T. medium) - A Picture of Genomic Similarities and Differences.</title>
        <authorList>
            <person name="Dluhosova J."/>
            <person name="Istvanek J."/>
            <person name="Nedelnik J."/>
            <person name="Repkova J."/>
        </authorList>
    </citation>
    <scope>NUCLEOTIDE SEQUENCE [LARGE SCALE GENOMIC DNA]</scope>
    <source>
        <strain evidence="5">cv. 10/8</strain>
        <tissue evidence="4">Leaf</tissue>
    </source>
</reference>
<dbReference type="Gene3D" id="3.30.559.10">
    <property type="entry name" value="Chloramphenicol acetyltransferase-like domain"/>
    <property type="match status" value="1"/>
</dbReference>
<dbReference type="Proteomes" id="UP000265520">
    <property type="component" value="Unassembled WGS sequence"/>
</dbReference>
<dbReference type="EMBL" id="LXQA010012523">
    <property type="protein sequence ID" value="MCH87597.1"/>
    <property type="molecule type" value="Genomic_DNA"/>
</dbReference>
<evidence type="ECO:0000313" key="4">
    <source>
        <dbReference type="EMBL" id="MCH87597.1"/>
    </source>
</evidence>
<dbReference type="GO" id="GO:0016746">
    <property type="term" value="F:acyltransferase activity"/>
    <property type="evidence" value="ECO:0007669"/>
    <property type="project" value="UniProtKB-KW"/>
</dbReference>
<accession>A0A392MJE6</accession>
<keyword evidence="5" id="KW-1185">Reference proteome</keyword>
<organism evidence="4 5">
    <name type="scientific">Trifolium medium</name>
    <dbReference type="NCBI Taxonomy" id="97028"/>
    <lineage>
        <taxon>Eukaryota</taxon>
        <taxon>Viridiplantae</taxon>
        <taxon>Streptophyta</taxon>
        <taxon>Embryophyta</taxon>
        <taxon>Tracheophyta</taxon>
        <taxon>Spermatophyta</taxon>
        <taxon>Magnoliopsida</taxon>
        <taxon>eudicotyledons</taxon>
        <taxon>Gunneridae</taxon>
        <taxon>Pentapetalae</taxon>
        <taxon>rosids</taxon>
        <taxon>fabids</taxon>
        <taxon>Fabales</taxon>
        <taxon>Fabaceae</taxon>
        <taxon>Papilionoideae</taxon>
        <taxon>50 kb inversion clade</taxon>
        <taxon>NPAAA clade</taxon>
        <taxon>Hologalegina</taxon>
        <taxon>IRL clade</taxon>
        <taxon>Trifolieae</taxon>
        <taxon>Trifolium</taxon>
    </lineage>
</organism>
<sequence length="82" mass="9296">MNHKVGDGTTLFNFVNDWAIINQMVEQEKEGLLVVPVLGEGASIFPQRDSPIFPELKLVKGNKVVYKRFVFQASMIKSLKKM</sequence>
<keyword evidence="3" id="KW-0012">Acyltransferase</keyword>
<evidence type="ECO:0000256" key="2">
    <source>
        <dbReference type="ARBA" id="ARBA00022679"/>
    </source>
</evidence>
<protein>
    <submittedName>
        <fullName evidence="4">Vinorine synthase-like</fullName>
    </submittedName>
</protein>
<keyword evidence="2" id="KW-0808">Transferase</keyword>
<comment type="caution">
    <text evidence="4">The sequence shown here is derived from an EMBL/GenBank/DDBJ whole genome shotgun (WGS) entry which is preliminary data.</text>
</comment>
<gene>
    <name evidence="4" type="ORF">A2U01_0008470</name>
</gene>
<comment type="similarity">
    <text evidence="1">Belongs to the plant acyltransferase family.</text>
</comment>
<name>A0A392MJE6_9FABA</name>
<evidence type="ECO:0000256" key="3">
    <source>
        <dbReference type="ARBA" id="ARBA00023315"/>
    </source>
</evidence>